<organism evidence="1 2">
    <name type="scientific">Xyrichtys novacula</name>
    <name type="common">Pearly razorfish</name>
    <name type="synonym">Hemipteronotus novacula</name>
    <dbReference type="NCBI Taxonomy" id="13765"/>
    <lineage>
        <taxon>Eukaryota</taxon>
        <taxon>Metazoa</taxon>
        <taxon>Chordata</taxon>
        <taxon>Craniata</taxon>
        <taxon>Vertebrata</taxon>
        <taxon>Euteleostomi</taxon>
        <taxon>Actinopterygii</taxon>
        <taxon>Neopterygii</taxon>
        <taxon>Teleostei</taxon>
        <taxon>Neoteleostei</taxon>
        <taxon>Acanthomorphata</taxon>
        <taxon>Eupercaria</taxon>
        <taxon>Labriformes</taxon>
        <taxon>Labridae</taxon>
        <taxon>Xyrichtys</taxon>
    </lineage>
</organism>
<dbReference type="EMBL" id="OY660865">
    <property type="protein sequence ID" value="CAJ1050334.1"/>
    <property type="molecule type" value="Genomic_DNA"/>
</dbReference>
<accession>A0AAV1ENQ4</accession>
<name>A0AAV1ENQ4_XYRNO</name>
<protein>
    <recommendedName>
        <fullName evidence="3">BTB domain-containing protein</fullName>
    </recommendedName>
</protein>
<sequence length="156" mass="17788">ENLNYTKRLSCCASPLFRIALLQYRSAGDVAKMTFTHFAARMLQANSFTDVSEKLSVYTLRRAWSLVEGEAFAKGEQYPAVIKVLKQHAFIDAVQSKMLFFVHVGKKPRPLAQLLMPLVPIRVYSFHKPTLQASILTGQVYHIRVKQFISIFLILL</sequence>
<evidence type="ECO:0008006" key="3">
    <source>
        <dbReference type="Google" id="ProtNLM"/>
    </source>
</evidence>
<keyword evidence="2" id="KW-1185">Reference proteome</keyword>
<feature type="non-terminal residue" evidence="1">
    <location>
        <position position="1"/>
    </location>
</feature>
<evidence type="ECO:0000313" key="1">
    <source>
        <dbReference type="EMBL" id="CAJ1050334.1"/>
    </source>
</evidence>
<dbReference type="AlphaFoldDB" id="A0AAV1ENQ4"/>
<dbReference type="Proteomes" id="UP001178508">
    <property type="component" value="Chromosome 2"/>
</dbReference>
<proteinExistence type="predicted"/>
<evidence type="ECO:0000313" key="2">
    <source>
        <dbReference type="Proteomes" id="UP001178508"/>
    </source>
</evidence>
<reference evidence="1" key="1">
    <citation type="submission" date="2023-08" db="EMBL/GenBank/DDBJ databases">
        <authorList>
            <person name="Alioto T."/>
            <person name="Alioto T."/>
            <person name="Gomez Garrido J."/>
        </authorList>
    </citation>
    <scope>NUCLEOTIDE SEQUENCE</scope>
</reference>
<gene>
    <name evidence="1" type="ORF">XNOV1_A030340</name>
</gene>